<dbReference type="PANTHER" id="PTHR43157:SF31">
    <property type="entry name" value="PHOSPHATIDYLINOSITOL-GLYCAN BIOSYNTHESIS CLASS F PROTEIN"/>
    <property type="match status" value="1"/>
</dbReference>
<name>A0ABP8R921_9ACTN</name>
<accession>A0ABP8R921</accession>
<dbReference type="Proteomes" id="UP001500503">
    <property type="component" value="Unassembled WGS sequence"/>
</dbReference>
<protein>
    <submittedName>
        <fullName evidence="3">Oxidoreductase</fullName>
    </submittedName>
</protein>
<evidence type="ECO:0000313" key="4">
    <source>
        <dbReference type="Proteomes" id="UP001500503"/>
    </source>
</evidence>
<dbReference type="CDD" id="cd05327">
    <property type="entry name" value="retinol-DH_like_SDR_c_like"/>
    <property type="match status" value="1"/>
</dbReference>
<keyword evidence="4" id="KW-1185">Reference proteome</keyword>
<reference evidence="4" key="1">
    <citation type="journal article" date="2019" name="Int. J. Syst. Evol. Microbiol.">
        <title>The Global Catalogue of Microorganisms (GCM) 10K type strain sequencing project: providing services to taxonomists for standard genome sequencing and annotation.</title>
        <authorList>
            <consortium name="The Broad Institute Genomics Platform"/>
            <consortium name="The Broad Institute Genome Sequencing Center for Infectious Disease"/>
            <person name="Wu L."/>
            <person name="Ma J."/>
        </authorList>
    </citation>
    <scope>NUCLEOTIDE SEQUENCE [LARGE SCALE GENOMIC DNA]</scope>
    <source>
        <strain evidence="4">JCM 17933</strain>
    </source>
</reference>
<dbReference type="InterPro" id="IPR002347">
    <property type="entry name" value="SDR_fam"/>
</dbReference>
<dbReference type="Gene3D" id="3.40.50.720">
    <property type="entry name" value="NAD(P)-binding Rossmann-like Domain"/>
    <property type="match status" value="1"/>
</dbReference>
<sequence length="323" mass="34561">MTAHQTQRPGSGPWSAEPLPDQSGKLALVTGANGGIGRVIVRELARAGARLVLACRSAERGLAALARLREEVPGSQAELRMLDLASLASIREFAATWDHDRLDLLVNNAGVVMVRRGRTVDGFETHMGVNHFGTFALTGLMLATLLKSDDPRVVTVASEAQLAARLDLDDLDSARRYSPVRAYGRSKKANIYFALELHRRASTAGVPLRSMVVAPGMTDSGVLTKETDAAGGMSKAAARLVSRLMAQPVDKGAWTTLYAATEPGLPGGSYVTLNGFLQMRGDRPVRRDGYRAANDEAIARRLWGISVERTGVAFDALNGVGRS</sequence>
<comment type="caution">
    <text evidence="3">The sequence shown here is derived from an EMBL/GenBank/DDBJ whole genome shotgun (WGS) entry which is preliminary data.</text>
</comment>
<evidence type="ECO:0000313" key="3">
    <source>
        <dbReference type="EMBL" id="GAA4520963.1"/>
    </source>
</evidence>
<proteinExistence type="predicted"/>
<dbReference type="NCBIfam" id="NF004846">
    <property type="entry name" value="PRK06197.1"/>
    <property type="match status" value="1"/>
</dbReference>
<organism evidence="3 4">
    <name type="scientific">Actinoallomurus oryzae</name>
    <dbReference type="NCBI Taxonomy" id="502180"/>
    <lineage>
        <taxon>Bacteria</taxon>
        <taxon>Bacillati</taxon>
        <taxon>Actinomycetota</taxon>
        <taxon>Actinomycetes</taxon>
        <taxon>Streptosporangiales</taxon>
        <taxon>Thermomonosporaceae</taxon>
        <taxon>Actinoallomurus</taxon>
    </lineage>
</organism>
<dbReference type="PRINTS" id="PR00081">
    <property type="entry name" value="GDHRDH"/>
</dbReference>
<dbReference type="RefSeq" id="WP_345475576.1">
    <property type="nucleotide sequence ID" value="NZ_BAABHF010000067.1"/>
</dbReference>
<dbReference type="EMBL" id="BAABHF010000067">
    <property type="protein sequence ID" value="GAA4520963.1"/>
    <property type="molecule type" value="Genomic_DNA"/>
</dbReference>
<dbReference type="Pfam" id="PF00106">
    <property type="entry name" value="adh_short"/>
    <property type="match status" value="1"/>
</dbReference>
<dbReference type="SUPFAM" id="SSF51735">
    <property type="entry name" value="NAD(P)-binding Rossmann-fold domains"/>
    <property type="match status" value="1"/>
</dbReference>
<dbReference type="PANTHER" id="PTHR43157">
    <property type="entry name" value="PHOSPHATIDYLINOSITOL-GLYCAN BIOSYNTHESIS CLASS F PROTEIN-RELATED"/>
    <property type="match status" value="1"/>
</dbReference>
<evidence type="ECO:0000256" key="1">
    <source>
        <dbReference type="ARBA" id="ARBA00023002"/>
    </source>
</evidence>
<evidence type="ECO:0000256" key="2">
    <source>
        <dbReference type="SAM" id="MobiDB-lite"/>
    </source>
</evidence>
<keyword evidence="1" id="KW-0560">Oxidoreductase</keyword>
<dbReference type="InterPro" id="IPR036291">
    <property type="entry name" value="NAD(P)-bd_dom_sf"/>
</dbReference>
<feature type="region of interest" description="Disordered" evidence="2">
    <location>
        <begin position="1"/>
        <end position="20"/>
    </location>
</feature>
<gene>
    <name evidence="3" type="ORF">GCM10023191_098630</name>
</gene>